<evidence type="ECO:0000313" key="1">
    <source>
        <dbReference type="EMBL" id="MTB96689.1"/>
    </source>
</evidence>
<evidence type="ECO:0000313" key="2">
    <source>
        <dbReference type="Proteomes" id="UP000433406"/>
    </source>
</evidence>
<accession>A0A6I3JF03</accession>
<dbReference type="Gene3D" id="3.90.190.10">
    <property type="entry name" value="Protein tyrosine phosphatase superfamily"/>
    <property type="match status" value="1"/>
</dbReference>
<dbReference type="Pfam" id="PF13350">
    <property type="entry name" value="Y_phosphatase3"/>
    <property type="match status" value="1"/>
</dbReference>
<dbReference type="EMBL" id="WLCI01000018">
    <property type="protein sequence ID" value="MTB96689.1"/>
    <property type="molecule type" value="Genomic_DNA"/>
</dbReference>
<comment type="caution">
    <text evidence="1">The sequence shown here is derived from an EMBL/GenBank/DDBJ whole genome shotgun (WGS) entry which is preliminary data.</text>
</comment>
<dbReference type="InterPro" id="IPR026893">
    <property type="entry name" value="Tyr/Ser_Pase_IphP-type"/>
</dbReference>
<gene>
    <name evidence="1" type="ORF">GGQ22_16555</name>
</gene>
<dbReference type="InterPro" id="IPR016130">
    <property type="entry name" value="Tyr_Pase_AS"/>
</dbReference>
<name>A0A6I3JF03_9ACTN</name>
<reference evidence="1 2" key="1">
    <citation type="submission" date="2019-10" db="EMBL/GenBank/DDBJ databases">
        <title>Nocardioides novel species isolated from the excrement of Marmot.</title>
        <authorList>
            <person name="Zhang G."/>
        </authorList>
    </citation>
    <scope>NUCLEOTIDE SEQUENCE [LARGE SCALE GENOMIC DNA]</scope>
    <source>
        <strain evidence="2">zg-579</strain>
    </source>
</reference>
<dbReference type="InterPro" id="IPR029021">
    <property type="entry name" value="Prot-tyrosine_phosphatase-like"/>
</dbReference>
<dbReference type="RefSeq" id="WP_154616563.1">
    <property type="nucleotide sequence ID" value="NZ_CP053660.1"/>
</dbReference>
<keyword evidence="2" id="KW-1185">Reference proteome</keyword>
<dbReference type="AlphaFoldDB" id="A0A6I3JF03"/>
<dbReference type="PROSITE" id="PS00383">
    <property type="entry name" value="TYR_PHOSPHATASE_1"/>
    <property type="match status" value="1"/>
</dbReference>
<organism evidence="1 2">
    <name type="scientific">Nocardioides marmotae</name>
    <dbReference type="NCBI Taxonomy" id="2663857"/>
    <lineage>
        <taxon>Bacteria</taxon>
        <taxon>Bacillati</taxon>
        <taxon>Actinomycetota</taxon>
        <taxon>Actinomycetes</taxon>
        <taxon>Propionibacteriales</taxon>
        <taxon>Nocardioidaceae</taxon>
        <taxon>Nocardioides</taxon>
    </lineage>
</organism>
<dbReference type="SUPFAM" id="SSF52799">
    <property type="entry name" value="(Phosphotyrosine protein) phosphatases II"/>
    <property type="match status" value="1"/>
</dbReference>
<dbReference type="Proteomes" id="UP000433406">
    <property type="component" value="Unassembled WGS sequence"/>
</dbReference>
<sequence>MSEPQIGEELVRLASADNFRDVAGSGHPTADGGRVRRGVLFRSNELQLTDADAHSLGGLGITAVYDLRGAREVEAHPDVPVPGAAWHHLAVGGIPMDEVAALTTGEKSLAAMHRVYRAFVEEPDARAAFGALLTRVATTDGAQLFHCTAGKDRTGWAAAVVLGLLGVPDEVVVEDYLLTNTFSSATREKYLGLIRENLGPDKVEVYEAVMVADEAYLRTAYDAVAASYGDLRGYALDGLGVAPADLGALLDRLRE</sequence>
<dbReference type="GO" id="GO:0004721">
    <property type="term" value="F:phosphoprotein phosphatase activity"/>
    <property type="evidence" value="ECO:0007669"/>
    <property type="project" value="InterPro"/>
</dbReference>
<proteinExistence type="predicted"/>
<protein>
    <submittedName>
        <fullName evidence="1">Protein-tyrosine-phosphatase</fullName>
    </submittedName>
</protein>